<dbReference type="AlphaFoldDB" id="A0A8S3YNS0"/>
<evidence type="ECO:0000313" key="3">
    <source>
        <dbReference type="EMBL" id="CAG5117202.1"/>
    </source>
</evidence>
<dbReference type="OrthoDB" id="550012at2759"/>
<reference evidence="3" key="1">
    <citation type="submission" date="2021-04" db="EMBL/GenBank/DDBJ databases">
        <authorList>
            <consortium name="Molecular Ecology Group"/>
        </authorList>
    </citation>
    <scope>NUCLEOTIDE SEQUENCE</scope>
</reference>
<feature type="region of interest" description="Disordered" evidence="1">
    <location>
        <begin position="651"/>
        <end position="679"/>
    </location>
</feature>
<dbReference type="PANTHER" id="PTHR20946">
    <property type="entry name" value="SANT AND BTB DOMAIN REGULATOR OF CLASS SWITCH RECOMBINATION"/>
    <property type="match status" value="1"/>
</dbReference>
<keyword evidence="4" id="KW-1185">Reference proteome</keyword>
<dbReference type="Gene3D" id="3.30.710.10">
    <property type="entry name" value="Potassium Channel Kv1.1, Chain A"/>
    <property type="match status" value="1"/>
</dbReference>
<dbReference type="Proteomes" id="UP000678393">
    <property type="component" value="Unassembled WGS sequence"/>
</dbReference>
<organism evidence="3 4">
    <name type="scientific">Candidula unifasciata</name>
    <dbReference type="NCBI Taxonomy" id="100452"/>
    <lineage>
        <taxon>Eukaryota</taxon>
        <taxon>Metazoa</taxon>
        <taxon>Spiralia</taxon>
        <taxon>Lophotrochozoa</taxon>
        <taxon>Mollusca</taxon>
        <taxon>Gastropoda</taxon>
        <taxon>Heterobranchia</taxon>
        <taxon>Euthyneura</taxon>
        <taxon>Panpulmonata</taxon>
        <taxon>Eupulmonata</taxon>
        <taxon>Stylommatophora</taxon>
        <taxon>Helicina</taxon>
        <taxon>Helicoidea</taxon>
        <taxon>Geomitridae</taxon>
        <taxon>Candidula</taxon>
    </lineage>
</organism>
<evidence type="ECO:0000313" key="4">
    <source>
        <dbReference type="Proteomes" id="UP000678393"/>
    </source>
</evidence>
<dbReference type="InterPro" id="IPR021777">
    <property type="entry name" value="SANBR_BTB"/>
</dbReference>
<proteinExistence type="predicted"/>
<gene>
    <name evidence="3" type="ORF">CUNI_LOCUS2760</name>
</gene>
<comment type="caution">
    <text evidence="3">The sequence shown here is derived from an EMBL/GenBank/DDBJ whole genome shotgun (WGS) entry which is preliminary data.</text>
</comment>
<protein>
    <recommendedName>
        <fullName evidence="2">SANT and BTB domain-containing protein</fullName>
    </recommendedName>
</protein>
<accession>A0A8S3YNS0</accession>
<feature type="compositionally biased region" description="Polar residues" evidence="1">
    <location>
        <begin position="651"/>
        <end position="665"/>
    </location>
</feature>
<evidence type="ECO:0000256" key="1">
    <source>
        <dbReference type="SAM" id="MobiDB-lite"/>
    </source>
</evidence>
<dbReference type="PANTHER" id="PTHR20946:SF0">
    <property type="entry name" value="SANT AND BTB DOMAIN REGULATOR OF CLASS SWITCH RECOMBINATION"/>
    <property type="match status" value="1"/>
</dbReference>
<sequence>MYLTLDLILKTLVTSDFAHSENKNWDAIARLVPGISAIQCARRYEELLAGDSSVALQHLSYSLSNTAASASTSGISLADSEFSSQSSSHLRPSSSRSKGSRDDKGKSENKNEQPKLDVVHNGPVMVIHVCDEAKSLRQDFHCPRDLLVEEMKYFAEYLSTDAHRWQEVDISVHCNVQIFDWLMKYVKRGTKGHTENPKLEANNVISILISSDFLKMDSLVSECINFCHKNMTAIVATPCNMGCINDRLLTRIANLFSHNEADEIMDRKDKFKSKLFCKKIEKLFEPDAASADSPGKASTLFRCSICSRHLTQDLQTRVKCMPSRMTFDHSGSMIYCHVPDPSFEINEYVLELKSQLKTWRDVYWRLWGTVNYLTCERCAECFPLTEFRHCGYHPEPPQYEQESCTTSSSVGFHPCCQQKVVRFDITLTNKGCQIKDHLIKLPIPEDEDKSMKTPVQQMYDDLLAHLDIICVPYQCPAEGSLMQVDVFANEALACHSSIHLASLSTAGNEGKQANKPRLQALTVEKEVSYYVSDLGTESDDEVGDEESQSTSGASGGKKLSRNLKKSRVTVESQAILVDAPDFEQTKKFTWDTQRSMRYNQDAQRQEDARRMKEIRLYLTKLRLTAEKVEKPKKEFAGGIYSKLESQWKVTNSQFQGKPQPQSQTRSRVKPVGLVKPSVS</sequence>
<dbReference type="EMBL" id="CAJHNH020000366">
    <property type="protein sequence ID" value="CAG5117202.1"/>
    <property type="molecule type" value="Genomic_DNA"/>
</dbReference>
<feature type="region of interest" description="Disordered" evidence="1">
    <location>
        <begin position="83"/>
        <end position="117"/>
    </location>
</feature>
<name>A0A8S3YNS0_9EUPU</name>
<feature type="compositionally biased region" description="Low complexity" evidence="1">
    <location>
        <begin position="83"/>
        <end position="97"/>
    </location>
</feature>
<feature type="compositionally biased region" description="Basic and acidic residues" evidence="1">
    <location>
        <begin position="99"/>
        <end position="117"/>
    </location>
</feature>
<dbReference type="InterPro" id="IPR011333">
    <property type="entry name" value="SKP1/BTB/POZ_sf"/>
</dbReference>
<feature type="compositionally biased region" description="Acidic residues" evidence="1">
    <location>
        <begin position="536"/>
        <end position="547"/>
    </location>
</feature>
<feature type="region of interest" description="Disordered" evidence="1">
    <location>
        <begin position="535"/>
        <end position="563"/>
    </location>
</feature>
<feature type="domain" description="SANT and BTB" evidence="2">
    <location>
        <begin position="125"/>
        <end position="224"/>
    </location>
</feature>
<dbReference type="Pfam" id="PF11822">
    <property type="entry name" value="BTB_SANBR"/>
    <property type="match status" value="1"/>
</dbReference>
<dbReference type="InterPro" id="IPR045902">
    <property type="entry name" value="SANBR-like"/>
</dbReference>
<evidence type="ECO:0000259" key="2">
    <source>
        <dbReference type="Pfam" id="PF11822"/>
    </source>
</evidence>